<dbReference type="Gene3D" id="1.10.720.30">
    <property type="entry name" value="SAP domain"/>
    <property type="match status" value="1"/>
</dbReference>
<evidence type="ECO:0000259" key="2">
    <source>
        <dbReference type="PROSITE" id="PS50800"/>
    </source>
</evidence>
<proteinExistence type="predicted"/>
<dbReference type="InterPro" id="IPR003034">
    <property type="entry name" value="SAP_dom"/>
</dbReference>
<feature type="region of interest" description="Disordered" evidence="1">
    <location>
        <begin position="189"/>
        <end position="326"/>
    </location>
</feature>
<dbReference type="InterPro" id="IPR036361">
    <property type="entry name" value="SAP_dom_sf"/>
</dbReference>
<dbReference type="SUPFAM" id="SSF68906">
    <property type="entry name" value="SAP domain"/>
    <property type="match status" value="1"/>
</dbReference>
<reference evidence="3" key="1">
    <citation type="submission" date="2022-12" db="EMBL/GenBank/DDBJ databases">
        <authorList>
            <person name="Webb A."/>
        </authorList>
    </citation>
    <scope>NUCLEOTIDE SEQUENCE</scope>
    <source>
        <strain evidence="3">Hp1</strain>
    </source>
</reference>
<dbReference type="AlphaFoldDB" id="A0AAV0UVV2"/>
<evidence type="ECO:0000256" key="1">
    <source>
        <dbReference type="SAM" id="MobiDB-lite"/>
    </source>
</evidence>
<dbReference type="PANTHER" id="PTHR47031:SF3">
    <property type="entry name" value="SAP DOMAIN-CONTAINING PROTEIN"/>
    <property type="match status" value="1"/>
</dbReference>
<gene>
    <name evidence="3" type="ORF">HBR001_LOCUS7952</name>
</gene>
<name>A0AAV0UVV2_HYABA</name>
<feature type="domain" description="SAP" evidence="2">
    <location>
        <begin position="151"/>
        <end position="185"/>
    </location>
</feature>
<dbReference type="Proteomes" id="UP001162031">
    <property type="component" value="Unassembled WGS sequence"/>
</dbReference>
<feature type="region of interest" description="Disordered" evidence="1">
    <location>
        <begin position="49"/>
        <end position="73"/>
    </location>
</feature>
<evidence type="ECO:0000313" key="4">
    <source>
        <dbReference type="Proteomes" id="UP001162031"/>
    </source>
</evidence>
<dbReference type="SMART" id="SM00513">
    <property type="entry name" value="SAP"/>
    <property type="match status" value="1"/>
</dbReference>
<evidence type="ECO:0000313" key="3">
    <source>
        <dbReference type="EMBL" id="CAI5739815.1"/>
    </source>
</evidence>
<feature type="compositionally biased region" description="Basic and acidic residues" evidence="1">
    <location>
        <begin position="189"/>
        <end position="204"/>
    </location>
</feature>
<protein>
    <recommendedName>
        <fullName evidence="2">SAP domain-containing protein</fullName>
    </recommendedName>
</protein>
<keyword evidence="4" id="KW-1185">Reference proteome</keyword>
<organism evidence="3 4">
    <name type="scientific">Hyaloperonospora brassicae</name>
    <name type="common">Brassica downy mildew</name>
    <name type="synonym">Peronospora brassicae</name>
    <dbReference type="NCBI Taxonomy" id="162125"/>
    <lineage>
        <taxon>Eukaryota</taxon>
        <taxon>Sar</taxon>
        <taxon>Stramenopiles</taxon>
        <taxon>Oomycota</taxon>
        <taxon>Peronosporomycetes</taxon>
        <taxon>Peronosporales</taxon>
        <taxon>Peronosporaceae</taxon>
        <taxon>Hyaloperonospora</taxon>
    </lineage>
</organism>
<sequence length="326" mass="35115">MGDAVLRVHSRLQLLARENWSALEESHVRNVTWLREELAQLSRSLDVQARLEPSRRGPAGPPHGGRDDSWGVAGPEWKKQKAETVTVTEVTVPSATAGAAGGGGTSCQQEATTRLSMRLRARPTSTDAAVGAAAKQTRKRGRSSAMLLQNPGKLKVTELRSELRERGLRTSGLKAALFDRLLNALEKEQKEDRDRLNSVKEMGTHEAQGAVTIVIDDDSDGEEIVRESVGSNKSQRSVVGSQSTSPKAGAEKAKTMGESSAVADDRRTTSPLPTSGLYDEFESNAGSAEQTEDVIMSSEADLSTDTAEEQQRSVEVHSVSLAYGHL</sequence>
<feature type="compositionally biased region" description="Polar residues" evidence="1">
    <location>
        <begin position="229"/>
        <end position="246"/>
    </location>
</feature>
<dbReference type="PANTHER" id="PTHR47031">
    <property type="entry name" value="SAP DNA-BINDING DOMAIN-CONTAINING PROTEIN"/>
    <property type="match status" value="1"/>
</dbReference>
<dbReference type="PROSITE" id="PS50800">
    <property type="entry name" value="SAP"/>
    <property type="match status" value="1"/>
</dbReference>
<feature type="region of interest" description="Disordered" evidence="1">
    <location>
        <begin position="122"/>
        <end position="143"/>
    </location>
</feature>
<accession>A0AAV0UVV2</accession>
<comment type="caution">
    <text evidence="3">The sequence shown here is derived from an EMBL/GenBank/DDBJ whole genome shotgun (WGS) entry which is preliminary data.</text>
</comment>
<dbReference type="Pfam" id="PF02037">
    <property type="entry name" value="SAP"/>
    <property type="match status" value="1"/>
</dbReference>
<dbReference type="EMBL" id="CANTFL010001429">
    <property type="protein sequence ID" value="CAI5739815.1"/>
    <property type="molecule type" value="Genomic_DNA"/>
</dbReference>